<evidence type="ECO:0000259" key="1">
    <source>
        <dbReference type="Pfam" id="PF08241"/>
    </source>
</evidence>
<dbReference type="EMBL" id="AE017282">
    <property type="protein sequence ID" value="AAU92806.1"/>
    <property type="molecule type" value="Genomic_DNA"/>
</dbReference>
<dbReference type="STRING" id="243233.MCA1151"/>
<dbReference type="Proteomes" id="UP000006821">
    <property type="component" value="Chromosome"/>
</dbReference>
<dbReference type="GeneID" id="88225333"/>
<dbReference type="HOGENOM" id="CLU_1260206_0_0_6"/>
<accession>Q609S7</accession>
<dbReference type="GO" id="GO:0008757">
    <property type="term" value="F:S-adenosylmethionine-dependent methyltransferase activity"/>
    <property type="evidence" value="ECO:0007669"/>
    <property type="project" value="InterPro"/>
</dbReference>
<proteinExistence type="predicted"/>
<dbReference type="Gene3D" id="3.40.50.150">
    <property type="entry name" value="Vaccinia Virus protein VP39"/>
    <property type="match status" value="1"/>
</dbReference>
<dbReference type="InterPro" id="IPR013216">
    <property type="entry name" value="Methyltransf_11"/>
</dbReference>
<dbReference type="AlphaFoldDB" id="Q609S7"/>
<dbReference type="KEGG" id="mca:MCA1151"/>
<gene>
    <name evidence="2" type="ordered locus">MCA1151</name>
</gene>
<reference evidence="2 3" key="1">
    <citation type="journal article" date="2004" name="PLoS Biol.">
        <title>Genomic insights into methanotrophy: the complete genome sequence of Methylococcus capsulatus (Bath).</title>
        <authorList>
            <person name="Ward N.L."/>
            <person name="Larsen O."/>
            <person name="Sakwa J."/>
            <person name="Bruseth L."/>
            <person name="Khouri H.M."/>
            <person name="Durkin A.S."/>
            <person name="Dimitrov G."/>
            <person name="Jiang L."/>
            <person name="Scanlan D."/>
            <person name="Kang K.H."/>
            <person name="Lewis M.R."/>
            <person name="Nelson K.E."/>
            <person name="Methe B.A."/>
            <person name="Wu M."/>
            <person name="Heidelberg J.F."/>
            <person name="Paulsen I.T."/>
            <person name="Fouts D.E."/>
            <person name="Ravel J."/>
            <person name="Tettelin H."/>
            <person name="Ren Q."/>
            <person name="Read T.D."/>
            <person name="DeBoy R.T."/>
            <person name="Seshadri R."/>
            <person name="Salzberg S.L."/>
            <person name="Jensen H.B."/>
            <person name="Birkeland N.K."/>
            <person name="Nelson W.C."/>
            <person name="Dodson R.J."/>
            <person name="Grindhaug S.H."/>
            <person name="Holt I.E."/>
            <person name="Eidhammer I."/>
            <person name="Jonasen I."/>
            <person name="Vanaken S."/>
            <person name="Utterback T.R."/>
            <person name="Feldblyum T.V."/>
            <person name="Fraser C.M."/>
            <person name="Lillehaug J.R."/>
            <person name="Eisen J.A."/>
        </authorList>
    </citation>
    <scope>NUCLEOTIDE SEQUENCE [LARGE SCALE GENOMIC DNA]</scope>
    <source>
        <strain evidence="3">ATCC 33009 / NCIMB 11132 / Bath</strain>
    </source>
</reference>
<dbReference type="RefSeq" id="WP_010960444.1">
    <property type="nucleotide sequence ID" value="NC_002977.6"/>
</dbReference>
<feature type="domain" description="Methyltransferase type 11" evidence="1">
    <location>
        <begin position="54"/>
        <end position="104"/>
    </location>
</feature>
<sequence length="219" mass="24690">MSNVKRLYIQYGCGLSCPDGWLNYDISPRLWIERQPVIGHLLHYSGMSLFPKDVLYGDIAKGLPHPPGSATGIYCSHVLEHLDRKSVEMALANTFHLLAPGGIFRLIVPDMLWRARRFVAEADSGRADAADRFMRSSFLGQESPLRTLAQRLRAVYGNTAHRWMYDYGLMASLLKDAGFVGIRRCHLGDATDPMFTLVEDRGRFYEGANEELAIEARRA</sequence>
<name>Q609S7_METCA</name>
<dbReference type="eggNOG" id="COG4627">
    <property type="taxonomic scope" value="Bacteria"/>
</dbReference>
<dbReference type="InterPro" id="IPR029063">
    <property type="entry name" value="SAM-dependent_MTases_sf"/>
</dbReference>
<organism evidence="2 3">
    <name type="scientific">Methylococcus capsulatus (strain ATCC 33009 / NCIMB 11132 / Bath)</name>
    <dbReference type="NCBI Taxonomy" id="243233"/>
    <lineage>
        <taxon>Bacteria</taxon>
        <taxon>Pseudomonadati</taxon>
        <taxon>Pseudomonadota</taxon>
        <taxon>Gammaproteobacteria</taxon>
        <taxon>Methylococcales</taxon>
        <taxon>Methylococcaceae</taxon>
        <taxon>Methylococcus</taxon>
    </lineage>
</organism>
<evidence type="ECO:0000313" key="2">
    <source>
        <dbReference type="EMBL" id="AAU92806.1"/>
    </source>
</evidence>
<dbReference type="Pfam" id="PF08241">
    <property type="entry name" value="Methyltransf_11"/>
    <property type="match status" value="1"/>
</dbReference>
<protein>
    <recommendedName>
        <fullName evidence="1">Methyltransferase type 11 domain-containing protein</fullName>
    </recommendedName>
</protein>
<dbReference type="SUPFAM" id="SSF53335">
    <property type="entry name" value="S-adenosyl-L-methionine-dependent methyltransferases"/>
    <property type="match status" value="1"/>
</dbReference>
<evidence type="ECO:0000313" key="3">
    <source>
        <dbReference type="Proteomes" id="UP000006821"/>
    </source>
</evidence>